<name>Q6MM16_BDEBA</name>
<feature type="transmembrane region" description="Helical" evidence="7">
    <location>
        <begin position="255"/>
        <end position="276"/>
    </location>
</feature>
<dbReference type="PIRSF" id="PIRSF004810">
    <property type="entry name" value="ChrA"/>
    <property type="match status" value="1"/>
</dbReference>
<sequence length="378" mass="40855">MAKSNPESSQGSLRELAWIFLKLGATSFGGPAAHISLMEEEFVHRRQWVTRAEFLELLALTNLIPGPNSTELAIHLGHRRAGWSGLVVAGVCFILPAFLLVTLIAAFYVHFAKLPQMESFLTGVKAVVLAVILQASSRFLLSLLKVSSITSNNLRENLRSLRAPSTVSLLLLVVISALLHSAGMAEIPLLLAGGILALPLLKTNTRLWNAGALFWVFFKVGSVLFGSGYVLLSFLKTELIEKRGWLTETQLMDAIAVGQFTPGPVFTTASFIGYLLQGPSGALIATVGIFLPAFVFVALSIPAYQWMKKSEPLKQFLQGVVAVSVGLLFSTLVQLGRDALVTPLSWGLFLVSLVLLRRRLPSAALILAGGILTLLLQI</sequence>
<evidence type="ECO:0000256" key="4">
    <source>
        <dbReference type="ARBA" id="ARBA00022692"/>
    </source>
</evidence>
<proteinExistence type="inferred from homology"/>
<comment type="similarity">
    <text evidence="2">Belongs to the chromate ion transporter (CHR) (TC 2.A.51) family.</text>
</comment>
<evidence type="ECO:0000313" key="9">
    <source>
        <dbReference type="Proteomes" id="UP000008080"/>
    </source>
</evidence>
<gene>
    <name evidence="8" type="primary">chrA</name>
    <name evidence="8" type="ordered locus">Bd1832</name>
</gene>
<dbReference type="GO" id="GO:0005886">
    <property type="term" value="C:plasma membrane"/>
    <property type="evidence" value="ECO:0007669"/>
    <property type="project" value="UniProtKB-SubCell"/>
</dbReference>
<dbReference type="InterPro" id="IPR003370">
    <property type="entry name" value="Chromate_transpt"/>
</dbReference>
<dbReference type="HOGENOM" id="CLU_018106_0_0_7"/>
<feature type="transmembrane region" description="Helical" evidence="7">
    <location>
        <begin position="123"/>
        <end position="146"/>
    </location>
</feature>
<feature type="transmembrane region" description="Helical" evidence="7">
    <location>
        <begin position="282"/>
        <end position="304"/>
    </location>
</feature>
<dbReference type="GeneID" id="93012803"/>
<evidence type="ECO:0000256" key="7">
    <source>
        <dbReference type="SAM" id="Phobius"/>
    </source>
</evidence>
<dbReference type="eggNOG" id="COG2059">
    <property type="taxonomic scope" value="Bacteria"/>
</dbReference>
<dbReference type="PANTHER" id="PTHR33567:SF3">
    <property type="entry name" value="CHROMATE ION TRANSPORTER (EUROFUNG)"/>
    <property type="match status" value="1"/>
</dbReference>
<evidence type="ECO:0000256" key="1">
    <source>
        <dbReference type="ARBA" id="ARBA00004651"/>
    </source>
</evidence>
<feature type="transmembrane region" description="Helical" evidence="7">
    <location>
        <begin position="212"/>
        <end position="235"/>
    </location>
</feature>
<dbReference type="InterPro" id="IPR014047">
    <property type="entry name" value="Chr_Tranpt_l_chain"/>
</dbReference>
<dbReference type="NCBIfam" id="TIGR00937">
    <property type="entry name" value="2A51"/>
    <property type="match status" value="1"/>
</dbReference>
<keyword evidence="9" id="KW-1185">Reference proteome</keyword>
<feature type="transmembrane region" description="Helical" evidence="7">
    <location>
        <begin position="167"/>
        <end position="200"/>
    </location>
</feature>
<accession>Q6MM16</accession>
<keyword evidence="6 7" id="KW-0472">Membrane</keyword>
<feature type="transmembrane region" description="Helical" evidence="7">
    <location>
        <begin position="339"/>
        <end position="356"/>
    </location>
</feature>
<evidence type="ECO:0000256" key="5">
    <source>
        <dbReference type="ARBA" id="ARBA00022989"/>
    </source>
</evidence>
<dbReference type="Proteomes" id="UP000008080">
    <property type="component" value="Chromosome"/>
</dbReference>
<comment type="subcellular location">
    <subcellularLocation>
        <location evidence="1">Cell membrane</location>
        <topology evidence="1">Multi-pass membrane protein</topology>
    </subcellularLocation>
</comment>
<dbReference type="Pfam" id="PF02417">
    <property type="entry name" value="Chromate_transp"/>
    <property type="match status" value="2"/>
</dbReference>
<keyword evidence="5 7" id="KW-1133">Transmembrane helix</keyword>
<dbReference type="STRING" id="264462.Bd1832"/>
<evidence type="ECO:0000313" key="8">
    <source>
        <dbReference type="EMBL" id="CAE79690.1"/>
    </source>
</evidence>
<feature type="transmembrane region" description="Helical" evidence="7">
    <location>
        <begin position="316"/>
        <end position="333"/>
    </location>
</feature>
<feature type="transmembrane region" description="Helical" evidence="7">
    <location>
        <begin position="86"/>
        <end position="111"/>
    </location>
</feature>
<dbReference type="GO" id="GO:0015109">
    <property type="term" value="F:chromate transmembrane transporter activity"/>
    <property type="evidence" value="ECO:0007669"/>
    <property type="project" value="InterPro"/>
</dbReference>
<dbReference type="KEGG" id="bba:Bd1832"/>
<dbReference type="RefSeq" id="WP_011164292.1">
    <property type="nucleotide sequence ID" value="NC_005363.1"/>
</dbReference>
<keyword evidence="4 7" id="KW-0812">Transmembrane</keyword>
<protein>
    <submittedName>
        <fullName evidence="8">Chromate transport protein</fullName>
    </submittedName>
</protein>
<keyword evidence="3" id="KW-1003">Cell membrane</keyword>
<dbReference type="PANTHER" id="PTHR33567">
    <property type="entry name" value="CHROMATE ION TRANSPORTER (EUROFUNG)"/>
    <property type="match status" value="1"/>
</dbReference>
<reference evidence="8 9" key="1">
    <citation type="journal article" date="2004" name="Science">
        <title>A predator unmasked: life cycle of Bdellovibrio bacteriovorus from a genomic perspective.</title>
        <authorList>
            <person name="Rendulic S."/>
            <person name="Jagtap P."/>
            <person name="Rosinus A."/>
            <person name="Eppinger M."/>
            <person name="Baar C."/>
            <person name="Lanz C."/>
            <person name="Keller H."/>
            <person name="Lambert C."/>
            <person name="Evans K.J."/>
            <person name="Goesmann A."/>
            <person name="Meyer F."/>
            <person name="Sockett R.E."/>
            <person name="Schuster S.C."/>
        </authorList>
    </citation>
    <scope>NUCLEOTIDE SEQUENCE [LARGE SCALE GENOMIC DNA]</scope>
    <source>
        <strain evidence="9">ATCC 15356 / DSM 50701 / NCIMB 9529 / HD100</strain>
    </source>
</reference>
<evidence type="ECO:0000256" key="3">
    <source>
        <dbReference type="ARBA" id="ARBA00022475"/>
    </source>
</evidence>
<organism evidence="8 9">
    <name type="scientific">Bdellovibrio bacteriovorus (strain ATCC 15356 / DSM 50701 / NCIMB 9529 / HD100)</name>
    <dbReference type="NCBI Taxonomy" id="264462"/>
    <lineage>
        <taxon>Bacteria</taxon>
        <taxon>Pseudomonadati</taxon>
        <taxon>Bdellovibrionota</taxon>
        <taxon>Bdellovibrionia</taxon>
        <taxon>Bdellovibrionales</taxon>
        <taxon>Pseudobdellovibrionaceae</taxon>
        <taxon>Bdellovibrio</taxon>
    </lineage>
</organism>
<dbReference type="AlphaFoldDB" id="Q6MM16"/>
<evidence type="ECO:0000256" key="2">
    <source>
        <dbReference type="ARBA" id="ARBA00005262"/>
    </source>
</evidence>
<evidence type="ECO:0000256" key="6">
    <source>
        <dbReference type="ARBA" id="ARBA00023136"/>
    </source>
</evidence>
<dbReference type="EMBL" id="BX842651">
    <property type="protein sequence ID" value="CAE79690.1"/>
    <property type="molecule type" value="Genomic_DNA"/>
</dbReference>